<keyword evidence="2" id="KW-1185">Reference proteome</keyword>
<dbReference type="Proteomes" id="UP000533533">
    <property type="component" value="Unassembled WGS sequence"/>
</dbReference>
<organism evidence="1 2">
    <name type="scientific">Paraburkholderia silvatlantica</name>
    <dbReference type="NCBI Taxonomy" id="321895"/>
    <lineage>
        <taxon>Bacteria</taxon>
        <taxon>Pseudomonadati</taxon>
        <taxon>Pseudomonadota</taxon>
        <taxon>Betaproteobacteria</taxon>
        <taxon>Burkholderiales</taxon>
        <taxon>Burkholderiaceae</taxon>
        <taxon>Paraburkholderia</taxon>
    </lineage>
</organism>
<comment type="caution">
    <text evidence="1">The sequence shown here is derived from an EMBL/GenBank/DDBJ whole genome shotgun (WGS) entry which is preliminary data.</text>
</comment>
<accession>A0ABR6G074</accession>
<evidence type="ECO:0008006" key="3">
    <source>
        <dbReference type="Google" id="ProtNLM"/>
    </source>
</evidence>
<proteinExistence type="predicted"/>
<name>A0ABR6G074_9BURK</name>
<sequence length="73" mass="7877">MRTLIGAIVIAYAAYLTFAVLNVNKVAVEIQDCQSKLTAQLHSAPINASSTIEVLNTCQLLAKQVHVSIPQIK</sequence>
<protein>
    <recommendedName>
        <fullName evidence="3">TMhelix containing protein</fullName>
    </recommendedName>
</protein>
<reference evidence="1 2" key="1">
    <citation type="submission" date="2020-08" db="EMBL/GenBank/DDBJ databases">
        <title>Genomic Encyclopedia of Type Strains, Phase IV (KMG-V): Genome sequencing to study the core and pangenomes of soil and plant-associated prokaryotes.</title>
        <authorList>
            <person name="Whitman W."/>
        </authorList>
    </citation>
    <scope>NUCLEOTIDE SEQUENCE [LARGE SCALE GENOMIC DNA]</scope>
    <source>
        <strain evidence="1 2">SRMrh-85</strain>
    </source>
</reference>
<evidence type="ECO:0000313" key="1">
    <source>
        <dbReference type="EMBL" id="MBB2932698.1"/>
    </source>
</evidence>
<dbReference type="RefSeq" id="WP_133253743.1">
    <property type="nucleotide sequence ID" value="NZ_JACHVZ010000031.1"/>
</dbReference>
<evidence type="ECO:0000313" key="2">
    <source>
        <dbReference type="Proteomes" id="UP000533533"/>
    </source>
</evidence>
<dbReference type="EMBL" id="JACHVZ010000031">
    <property type="protein sequence ID" value="MBB2932698.1"/>
    <property type="molecule type" value="Genomic_DNA"/>
</dbReference>
<gene>
    <name evidence="1" type="ORF">FHX59_007186</name>
</gene>